<evidence type="ECO:0000259" key="9">
    <source>
        <dbReference type="PROSITE" id="PS50132"/>
    </source>
</evidence>
<dbReference type="SUPFAM" id="SSF56112">
    <property type="entry name" value="Protein kinase-like (PK-like)"/>
    <property type="match status" value="1"/>
</dbReference>
<dbReference type="InterPro" id="IPR044926">
    <property type="entry name" value="RGS_subdomain_2"/>
</dbReference>
<keyword evidence="3 6" id="KW-0547">Nucleotide-binding</keyword>
<dbReference type="PROSITE" id="PS50011">
    <property type="entry name" value="PROTEIN_KINASE_DOM"/>
    <property type="match status" value="1"/>
</dbReference>
<dbReference type="SMART" id="SM00220">
    <property type="entry name" value="S_TKc"/>
    <property type="match status" value="1"/>
</dbReference>
<keyword evidence="12" id="KW-1185">Reference proteome</keyword>
<keyword evidence="2" id="KW-0808">Transferase</keyword>
<organism evidence="11 12">
    <name type="scientific">Discostella pseudostelligera</name>
    <dbReference type="NCBI Taxonomy" id="259834"/>
    <lineage>
        <taxon>Eukaryota</taxon>
        <taxon>Sar</taxon>
        <taxon>Stramenopiles</taxon>
        <taxon>Ochrophyta</taxon>
        <taxon>Bacillariophyta</taxon>
        <taxon>Coscinodiscophyceae</taxon>
        <taxon>Thalassiosirophycidae</taxon>
        <taxon>Stephanodiscales</taxon>
        <taxon>Stephanodiscaceae</taxon>
        <taxon>Discostella</taxon>
    </lineage>
</organism>
<dbReference type="EMBL" id="JALLBG020000199">
    <property type="protein sequence ID" value="KAL3759609.1"/>
    <property type="molecule type" value="Genomic_DNA"/>
</dbReference>
<evidence type="ECO:0000256" key="3">
    <source>
        <dbReference type="ARBA" id="ARBA00022741"/>
    </source>
</evidence>
<evidence type="ECO:0000313" key="12">
    <source>
        <dbReference type="Proteomes" id="UP001530293"/>
    </source>
</evidence>
<dbReference type="PROSITE" id="PS00108">
    <property type="entry name" value="PROTEIN_KINASE_ST"/>
    <property type="match status" value="1"/>
</dbReference>
<feature type="domain" description="RGS" evidence="9">
    <location>
        <begin position="63"/>
        <end position="121"/>
    </location>
</feature>
<evidence type="ECO:0000259" key="8">
    <source>
        <dbReference type="PROSITE" id="PS50011"/>
    </source>
</evidence>
<dbReference type="PROSITE" id="PS51285">
    <property type="entry name" value="AGC_KINASE_CTER"/>
    <property type="match status" value="1"/>
</dbReference>
<evidence type="ECO:0000256" key="6">
    <source>
        <dbReference type="PROSITE-ProRule" id="PRU10141"/>
    </source>
</evidence>
<feature type="compositionally biased region" description="Polar residues" evidence="7">
    <location>
        <begin position="150"/>
        <end position="161"/>
    </location>
</feature>
<name>A0ABD3M6E5_9STRA</name>
<feature type="binding site" evidence="6">
    <location>
        <position position="363"/>
    </location>
    <ligand>
        <name>ATP</name>
        <dbReference type="ChEBI" id="CHEBI:30616"/>
    </ligand>
</feature>
<sequence>MEELQDAIEDAQYVTAISSVEDGPRPMVVWEIPTEAQLAEWKEKVKVLNAKKKDSPSLPTPFEFEWTLSHALGLFLFSAYLKESVGDYVQINFIEEVIRWKSTRGRFRAEKTSFIESNYLSMPSTPDSEPSATTTTAVPSLPGDAALPSLSPSTMENGKSQQLDNVETLSKIAPIDNPPKTQIVECNLSRDPTVLTPEDIQEIRARNSGPPMSRIGVGGKVLESILNKAEKLRKSPGYESLLKMHSKRGNLDDNEMGEMGNKLSDRTLSRGCATMRRLSLVSHELPESLFDEAEIIVAEDIREKHWAGFQNSEYHTKLLNFLWFHDRTVVEEDFFIIRILGRGGFGLVHACKKGTSGKLYAMKVMNKKRIKLKKAEHLALNERQCLADINSPFVVNLKYAFQSKSDVFLILDLMTGGDLNFHLSQKGRFTKAQCLYYGARIILGLQALHDQGYVYRDLKPENCLLGEDGRVKLTDLGLAIKVTPNLHGAAGTRGYWAPEMIRRDERGSRSKYGLMVDWFSFGCCLAEFISGINPFRSQTALTFGLEKGSQTKEKAIDYATLHMDPEFDEKKFDEDAADICRRLLDKNETTRLGANGSCEIMSHPYFSDVNWEDIISDRMLPPFVPPKDVNAASQSDIGAFVEDKAYRETVLSDADEAVYDKWNFTNSKAFDAEVIEFLIYERETGKPLLPMHVNTSCGCCIII</sequence>
<accession>A0ABD3M6E5</accession>
<feature type="region of interest" description="Disordered" evidence="7">
    <location>
        <begin position="120"/>
        <end position="161"/>
    </location>
</feature>
<dbReference type="PANTHER" id="PTHR24355:SF18">
    <property type="entry name" value="G PROTEIN-COUPLED RECEPTOR KINASE"/>
    <property type="match status" value="1"/>
</dbReference>
<dbReference type="InterPro" id="IPR016137">
    <property type="entry name" value="RGS"/>
</dbReference>
<dbReference type="InterPro" id="IPR008271">
    <property type="entry name" value="Ser/Thr_kinase_AS"/>
</dbReference>
<dbReference type="Gene3D" id="3.30.200.20">
    <property type="entry name" value="Phosphorylase Kinase, domain 1"/>
    <property type="match status" value="1"/>
</dbReference>
<protein>
    <recommendedName>
        <fullName evidence="13">G protein-coupled receptor kinase</fullName>
    </recommendedName>
</protein>
<dbReference type="Pfam" id="PF00069">
    <property type="entry name" value="Pkinase"/>
    <property type="match status" value="1"/>
</dbReference>
<gene>
    <name evidence="11" type="ORF">ACHAWU_009756</name>
</gene>
<dbReference type="Gene3D" id="1.10.167.10">
    <property type="entry name" value="Regulator of G-protein Signalling 4, domain 2"/>
    <property type="match status" value="1"/>
</dbReference>
<dbReference type="PROSITE" id="PS00107">
    <property type="entry name" value="PROTEIN_KINASE_ATP"/>
    <property type="match status" value="1"/>
</dbReference>
<evidence type="ECO:0000256" key="1">
    <source>
        <dbReference type="ARBA" id="ARBA00022527"/>
    </source>
</evidence>
<dbReference type="Gene3D" id="1.10.510.10">
    <property type="entry name" value="Transferase(Phosphotransferase) domain 1"/>
    <property type="match status" value="1"/>
</dbReference>
<keyword evidence="1" id="KW-0723">Serine/threonine-protein kinase</keyword>
<dbReference type="Proteomes" id="UP001530293">
    <property type="component" value="Unassembled WGS sequence"/>
</dbReference>
<dbReference type="CDD" id="cd05123">
    <property type="entry name" value="STKc_AGC"/>
    <property type="match status" value="1"/>
</dbReference>
<dbReference type="InterPro" id="IPR036305">
    <property type="entry name" value="RGS_sf"/>
</dbReference>
<dbReference type="GO" id="GO:0005524">
    <property type="term" value="F:ATP binding"/>
    <property type="evidence" value="ECO:0007669"/>
    <property type="project" value="UniProtKB-UniRule"/>
</dbReference>
<dbReference type="AlphaFoldDB" id="A0ABD3M6E5"/>
<keyword evidence="5 6" id="KW-0067">ATP-binding</keyword>
<dbReference type="InterPro" id="IPR011009">
    <property type="entry name" value="Kinase-like_dom_sf"/>
</dbReference>
<evidence type="ECO:0000256" key="4">
    <source>
        <dbReference type="ARBA" id="ARBA00022777"/>
    </source>
</evidence>
<feature type="domain" description="Protein kinase" evidence="8">
    <location>
        <begin position="334"/>
        <end position="606"/>
    </location>
</feature>
<dbReference type="PANTHER" id="PTHR24355">
    <property type="entry name" value="G PROTEIN-COUPLED RECEPTOR KINASE/RIBOSOMAL PROTEIN S6 KINASE"/>
    <property type="match status" value="1"/>
</dbReference>
<reference evidence="11 12" key="1">
    <citation type="submission" date="2024-10" db="EMBL/GenBank/DDBJ databases">
        <title>Updated reference genomes for cyclostephanoid diatoms.</title>
        <authorList>
            <person name="Roberts W.R."/>
            <person name="Alverson A.J."/>
        </authorList>
    </citation>
    <scope>NUCLEOTIDE SEQUENCE [LARGE SCALE GENOMIC DNA]</scope>
    <source>
        <strain evidence="11 12">AJA232-27</strain>
    </source>
</reference>
<dbReference type="GO" id="GO:0004674">
    <property type="term" value="F:protein serine/threonine kinase activity"/>
    <property type="evidence" value="ECO:0007669"/>
    <property type="project" value="UniProtKB-KW"/>
</dbReference>
<proteinExistence type="predicted"/>
<comment type="caution">
    <text evidence="11">The sequence shown here is derived from an EMBL/GenBank/DDBJ whole genome shotgun (WGS) entry which is preliminary data.</text>
</comment>
<dbReference type="InterPro" id="IPR017441">
    <property type="entry name" value="Protein_kinase_ATP_BS"/>
</dbReference>
<feature type="compositionally biased region" description="Polar residues" evidence="7">
    <location>
        <begin position="120"/>
        <end position="138"/>
    </location>
</feature>
<evidence type="ECO:0000256" key="7">
    <source>
        <dbReference type="SAM" id="MobiDB-lite"/>
    </source>
</evidence>
<evidence type="ECO:0008006" key="13">
    <source>
        <dbReference type="Google" id="ProtNLM"/>
    </source>
</evidence>
<evidence type="ECO:0000313" key="11">
    <source>
        <dbReference type="EMBL" id="KAL3759609.1"/>
    </source>
</evidence>
<dbReference type="InterPro" id="IPR045270">
    <property type="entry name" value="STKc_AGC"/>
</dbReference>
<keyword evidence="4" id="KW-0418">Kinase</keyword>
<dbReference type="PROSITE" id="PS50132">
    <property type="entry name" value="RGS"/>
    <property type="match status" value="1"/>
</dbReference>
<evidence type="ECO:0000259" key="10">
    <source>
        <dbReference type="PROSITE" id="PS51285"/>
    </source>
</evidence>
<feature type="domain" description="AGC-kinase C-terminal" evidence="10">
    <location>
        <begin position="607"/>
        <end position="674"/>
    </location>
</feature>
<dbReference type="InterPro" id="IPR000961">
    <property type="entry name" value="AGC-kinase_C"/>
</dbReference>
<dbReference type="InterPro" id="IPR000719">
    <property type="entry name" value="Prot_kinase_dom"/>
</dbReference>
<evidence type="ECO:0000256" key="2">
    <source>
        <dbReference type="ARBA" id="ARBA00022679"/>
    </source>
</evidence>
<evidence type="ECO:0000256" key="5">
    <source>
        <dbReference type="ARBA" id="ARBA00022840"/>
    </source>
</evidence>
<dbReference type="SUPFAM" id="SSF48097">
    <property type="entry name" value="Regulator of G-protein signaling, RGS"/>
    <property type="match status" value="1"/>
</dbReference>